<evidence type="ECO:0000256" key="2">
    <source>
        <dbReference type="SAM" id="SignalP"/>
    </source>
</evidence>
<feature type="region of interest" description="Disordered" evidence="1">
    <location>
        <begin position="81"/>
        <end position="123"/>
    </location>
</feature>
<gene>
    <name evidence="3" type="ORF">Pa4123_04430</name>
</gene>
<feature type="compositionally biased region" description="Low complexity" evidence="1">
    <location>
        <begin position="91"/>
        <end position="102"/>
    </location>
</feature>
<sequence length="659" mass="70412">MTPRLALSAAAPLALLAALTGCTSSDPDPQPPRRDQAVPAGAFKLVAFDSCAAALKDMKSAAKEYVGPWGFGGVGDERGIPLTGAGDAQRSGAESAGGATSANKAAIPDHSGTNTHEAGVDEPDIVKSDGQRIVTVSRGVLHVVDAASRKVTGELDLAANADDPKRWATMNLLLHGDRALVLVHEGWSYAASDTVRSDVAKPVGPGEMRGPELLLVELSGKPRVVSRYTIEGGLVDARQTGSTARVVVRSAPLLSFPYKEGASEAQRTATNRGIIDRADEAAWLPDYTVTTGGKTTKGRVECGRMSRPETYSGTSMVTVLSFDLGSSDGLGNGDPVGVVADGDTVYSNGSNLYVANDQRWRVMRWLESRNEAPKPEDEITEIYQFDASKPGKPRYVTSASVRGWLINQYAMSEWDGHLRVATTSGRTWGENPKSSSTVYVLKATGGELKETGRVGGLGKGERIYAVRFAGTTGYVVTFRQTDPLYTVDLTDPAKPRVAGELKITGYSAYLHPTEPGRVIGIGQEASTEGRVQGTQISLFDVSNPDKPARLSQHHVADSSSEAEYDPHAFLYWAKDRLLVVPLMSYDKSKGTSQMSALVLRVGESGFTEMSRLTHRAAPDTGMIRRSLVVGDTLWTLSDAGLMATGTSTMDTRAWLKWDA</sequence>
<dbReference type="PROSITE" id="PS51257">
    <property type="entry name" value="PROKAR_LIPOPROTEIN"/>
    <property type="match status" value="1"/>
</dbReference>
<dbReference type="Pfam" id="PF09826">
    <property type="entry name" value="Beta_propel"/>
    <property type="match status" value="1"/>
</dbReference>
<evidence type="ECO:0000256" key="1">
    <source>
        <dbReference type="SAM" id="MobiDB-lite"/>
    </source>
</evidence>
<protein>
    <recommendedName>
        <fullName evidence="5">Benzoate transporter</fullName>
    </recommendedName>
</protein>
<dbReference type="SUPFAM" id="SSF69322">
    <property type="entry name" value="Tricorn protease domain 2"/>
    <property type="match status" value="1"/>
</dbReference>
<feature type="signal peptide" evidence="2">
    <location>
        <begin position="1"/>
        <end position="17"/>
    </location>
</feature>
<comment type="caution">
    <text evidence="3">The sequence shown here is derived from an EMBL/GenBank/DDBJ whole genome shotgun (WGS) entry which is preliminary data.</text>
</comment>
<organism evidence="3 4">
    <name type="scientific">Phytohabitans aurantiacus</name>
    <dbReference type="NCBI Taxonomy" id="3016789"/>
    <lineage>
        <taxon>Bacteria</taxon>
        <taxon>Bacillati</taxon>
        <taxon>Actinomycetota</taxon>
        <taxon>Actinomycetes</taxon>
        <taxon>Micromonosporales</taxon>
        <taxon>Micromonosporaceae</taxon>
    </lineage>
</organism>
<feature type="chain" id="PRO_5047009082" description="Benzoate transporter" evidence="2">
    <location>
        <begin position="18"/>
        <end position="659"/>
    </location>
</feature>
<dbReference type="Proteomes" id="UP001144280">
    <property type="component" value="Unassembled WGS sequence"/>
</dbReference>
<dbReference type="RefSeq" id="WP_281892039.1">
    <property type="nucleotide sequence ID" value="NZ_BSDI01000001.1"/>
</dbReference>
<accession>A0ABQ5QKK8</accession>
<evidence type="ECO:0000313" key="4">
    <source>
        <dbReference type="Proteomes" id="UP001144280"/>
    </source>
</evidence>
<evidence type="ECO:0000313" key="3">
    <source>
        <dbReference type="EMBL" id="GLH95171.1"/>
    </source>
</evidence>
<dbReference type="InterPro" id="IPR019198">
    <property type="entry name" value="Beta_propeller_containing"/>
</dbReference>
<proteinExistence type="predicted"/>
<name>A0ABQ5QKK8_9ACTN</name>
<dbReference type="EMBL" id="BSDI01000001">
    <property type="protein sequence ID" value="GLH95171.1"/>
    <property type="molecule type" value="Genomic_DNA"/>
</dbReference>
<keyword evidence="4" id="KW-1185">Reference proteome</keyword>
<evidence type="ECO:0008006" key="5">
    <source>
        <dbReference type="Google" id="ProtNLM"/>
    </source>
</evidence>
<keyword evidence="2" id="KW-0732">Signal</keyword>
<reference evidence="3" key="1">
    <citation type="submission" date="2022-12" db="EMBL/GenBank/DDBJ databases">
        <title>New Phytohabitans aurantiacus sp. RD004123 nov., an actinomycete isolated from soil.</title>
        <authorList>
            <person name="Triningsih D.W."/>
            <person name="Harunari E."/>
            <person name="Igarashi Y."/>
        </authorList>
    </citation>
    <scope>NUCLEOTIDE SEQUENCE</scope>
    <source>
        <strain evidence="3">RD004123</strain>
    </source>
</reference>